<keyword evidence="3" id="KW-1185">Reference proteome</keyword>
<keyword evidence="1" id="KW-0732">Signal</keyword>
<accession>A0A1I3P1G0</accession>
<evidence type="ECO:0000313" key="2">
    <source>
        <dbReference type="EMBL" id="SFJ15393.1"/>
    </source>
</evidence>
<evidence type="ECO:0000313" key="3">
    <source>
        <dbReference type="Proteomes" id="UP000199445"/>
    </source>
</evidence>
<evidence type="ECO:0000256" key="1">
    <source>
        <dbReference type="SAM" id="SignalP"/>
    </source>
</evidence>
<proteinExistence type="predicted"/>
<name>A0A1I3P1G0_9GAMM</name>
<gene>
    <name evidence="2" type="ORF">SAMN05216429_10155</name>
</gene>
<feature type="signal peptide" evidence="1">
    <location>
        <begin position="1"/>
        <end position="28"/>
    </location>
</feature>
<protein>
    <recommendedName>
        <fullName evidence="4">PEP-CTERM sorting domain-containing protein</fullName>
    </recommendedName>
</protein>
<reference evidence="2 3" key="1">
    <citation type="submission" date="2016-10" db="EMBL/GenBank/DDBJ databases">
        <authorList>
            <person name="de Groot N.N."/>
        </authorList>
    </citation>
    <scope>NUCLEOTIDE SEQUENCE [LARGE SCALE GENOMIC DNA]</scope>
    <source>
        <strain evidence="2 3">IBRC-M 10445</strain>
    </source>
</reference>
<feature type="chain" id="PRO_5011566808" description="PEP-CTERM sorting domain-containing protein" evidence="1">
    <location>
        <begin position="29"/>
        <end position="90"/>
    </location>
</feature>
<dbReference type="AlphaFoldDB" id="A0A1I3P1G0"/>
<evidence type="ECO:0008006" key="4">
    <source>
        <dbReference type="Google" id="ProtNLM"/>
    </source>
</evidence>
<sequence>MAMKRSKSILYSSLALAVAGLSSGTASAAQITGWNLDNVLVSGPDSDGVYYSDVYDKAPVDSAASTNGYIKYDLVEGAEPGLKVVNDAPL</sequence>
<dbReference type="RefSeq" id="WP_091700220.1">
    <property type="nucleotide sequence ID" value="NZ_FOSC01000001.1"/>
</dbReference>
<dbReference type="Proteomes" id="UP000199445">
    <property type="component" value="Unassembled WGS sequence"/>
</dbReference>
<organism evidence="2 3">
    <name type="scientific">Marinobacter persicus</name>
    <dbReference type="NCBI Taxonomy" id="930118"/>
    <lineage>
        <taxon>Bacteria</taxon>
        <taxon>Pseudomonadati</taxon>
        <taxon>Pseudomonadota</taxon>
        <taxon>Gammaproteobacteria</taxon>
        <taxon>Pseudomonadales</taxon>
        <taxon>Marinobacteraceae</taxon>
        <taxon>Marinobacter</taxon>
    </lineage>
</organism>
<dbReference type="EMBL" id="FOSC01000001">
    <property type="protein sequence ID" value="SFJ15393.1"/>
    <property type="molecule type" value="Genomic_DNA"/>
</dbReference>